<accession>A0ABD3QJW9</accession>
<sequence length="869" mass="98477">MNSVEIVAFVQDHDENVNVLNFAPTSPKGGTKSGGTNGSARNNSSEILLRQTSRPSPRGRVNCASMTPPLSSPPVLKSPKMESLTVSTIFSAGTTNQQINIVTPSDKMHPKSPVDDIMRFRASSSESEDSDDEIMQFRANDLDSGNSNATPSQQTTPLDTPRYKSKRSTSPVNIERLRMLPTIIEVATAISDDSSDNVLSHEGTEGPPSCQECISLEEIMSDDNEEEEELNAGQAENATSPPKTSSNNTGLLVDFRSDDNGSDEMADLDQALDDINKACQGQTQAILPHGQRKDQSQVVLSRKKLLDPVSPRKRQDPTPVIVSPRQRQDPPSLLLDLHKDVELRRFSVENAEAEAKRLKHQLDEQLVLTQQYTDQVMAMRRVQTKLQEDLQRELKEVARQNEKLQSEIQKLDLTKNDLQNARSEVENEEAELSSLRDQLKSQHAALAEEIILENQALQDEIEKVVSTKQELAEAKFNAEKEDAELELMKKEYAKRLQILKEDKERLAVAMEQAEKDTNETNEMTRTVLSELEEYKANVEADMSVVRELHDSQMQVLKEEKEKLERATEKASKETTEVKEMTRAALSDFEKATQKEEAEIALLRKEYETRIKLLKEEKEKLAEAIEEAANETTETKEMTRTVLSELQEYKVKLEMDMQAEIKNLKKQIRRMEEEHEETMEALVEKSEKLQAEITAEQEDIENMVNAMEESIESLHQQKENMENELTLRIDAVNQSTKESKRELQQELNKARFSKAKMRFDSMRNHAKDTLKCATVDAISYNVESFSKAAFEAIMEPFSDDLLIKQAKAPEFRQTGKKCVKQNIKQDSTRCIRQTSSHSKLVSPRFQSNVIRQTSSSHLEGKIVSPREILL</sequence>
<proteinExistence type="predicted"/>
<evidence type="ECO:0000256" key="2">
    <source>
        <dbReference type="SAM" id="MobiDB-lite"/>
    </source>
</evidence>
<gene>
    <name evidence="3" type="ORF">HJC23_001630</name>
</gene>
<feature type="region of interest" description="Disordered" evidence="2">
    <location>
        <begin position="222"/>
        <end position="265"/>
    </location>
</feature>
<feature type="region of interest" description="Disordered" evidence="2">
    <location>
        <begin position="22"/>
        <end position="60"/>
    </location>
</feature>
<feature type="region of interest" description="Disordered" evidence="2">
    <location>
        <begin position="140"/>
        <end position="174"/>
    </location>
</feature>
<dbReference type="EMBL" id="JABMIG020000030">
    <property type="protein sequence ID" value="KAL3800793.1"/>
    <property type="molecule type" value="Genomic_DNA"/>
</dbReference>
<comment type="caution">
    <text evidence="3">The sequence shown here is derived from an EMBL/GenBank/DDBJ whole genome shotgun (WGS) entry which is preliminary data.</text>
</comment>
<name>A0ABD3QJW9_9STRA</name>
<evidence type="ECO:0000313" key="4">
    <source>
        <dbReference type="Proteomes" id="UP001516023"/>
    </source>
</evidence>
<dbReference type="Proteomes" id="UP001516023">
    <property type="component" value="Unassembled WGS sequence"/>
</dbReference>
<feature type="coiled-coil region" evidence="1">
    <location>
        <begin position="348"/>
        <end position="752"/>
    </location>
</feature>
<keyword evidence="4" id="KW-1185">Reference proteome</keyword>
<protein>
    <submittedName>
        <fullName evidence="3">Uncharacterized protein</fullName>
    </submittedName>
</protein>
<feature type="compositionally biased region" description="Polar residues" evidence="2">
    <location>
        <begin position="239"/>
        <end position="250"/>
    </location>
</feature>
<evidence type="ECO:0000256" key="1">
    <source>
        <dbReference type="SAM" id="Coils"/>
    </source>
</evidence>
<dbReference type="AlphaFoldDB" id="A0ABD3QJW9"/>
<keyword evidence="1" id="KW-0175">Coiled coil</keyword>
<organism evidence="3 4">
    <name type="scientific">Cyclotella cryptica</name>
    <dbReference type="NCBI Taxonomy" id="29204"/>
    <lineage>
        <taxon>Eukaryota</taxon>
        <taxon>Sar</taxon>
        <taxon>Stramenopiles</taxon>
        <taxon>Ochrophyta</taxon>
        <taxon>Bacillariophyta</taxon>
        <taxon>Coscinodiscophyceae</taxon>
        <taxon>Thalassiosirophycidae</taxon>
        <taxon>Stephanodiscales</taxon>
        <taxon>Stephanodiscaceae</taxon>
        <taxon>Cyclotella</taxon>
    </lineage>
</organism>
<feature type="region of interest" description="Disordered" evidence="2">
    <location>
        <begin position="307"/>
        <end position="331"/>
    </location>
</feature>
<feature type="compositionally biased region" description="Polar residues" evidence="2">
    <location>
        <begin position="143"/>
        <end position="158"/>
    </location>
</feature>
<feature type="compositionally biased region" description="Polar residues" evidence="2">
    <location>
        <begin position="40"/>
        <end position="55"/>
    </location>
</feature>
<reference evidence="3 4" key="1">
    <citation type="journal article" date="2020" name="G3 (Bethesda)">
        <title>Improved Reference Genome for Cyclotella cryptica CCMP332, a Model for Cell Wall Morphogenesis, Salinity Adaptation, and Lipid Production in Diatoms (Bacillariophyta).</title>
        <authorList>
            <person name="Roberts W.R."/>
            <person name="Downey K.M."/>
            <person name="Ruck E.C."/>
            <person name="Traller J.C."/>
            <person name="Alverson A.J."/>
        </authorList>
    </citation>
    <scope>NUCLEOTIDE SEQUENCE [LARGE SCALE GENOMIC DNA]</scope>
    <source>
        <strain evidence="3 4">CCMP332</strain>
    </source>
</reference>
<evidence type="ECO:0000313" key="3">
    <source>
        <dbReference type="EMBL" id="KAL3800793.1"/>
    </source>
</evidence>